<dbReference type="PANTHER" id="PTHR12121">
    <property type="entry name" value="CARBON CATABOLITE REPRESSOR PROTEIN 4"/>
    <property type="match status" value="1"/>
</dbReference>
<feature type="domain" description="Endonuclease/exonuclease/phosphatase" evidence="1">
    <location>
        <begin position="60"/>
        <end position="310"/>
    </location>
</feature>
<dbReference type="EMBL" id="JAGIOC010000001">
    <property type="protein sequence ID" value="MBP2407717.1"/>
    <property type="molecule type" value="Genomic_DNA"/>
</dbReference>
<reference evidence="2 3" key="1">
    <citation type="submission" date="2021-03" db="EMBL/GenBank/DDBJ databases">
        <title>Sequencing the genomes of 1000 actinobacteria strains.</title>
        <authorList>
            <person name="Klenk H.-P."/>
        </authorList>
    </citation>
    <scope>NUCLEOTIDE SEQUENCE [LARGE SCALE GENOMIC DNA]</scope>
    <source>
        <strain evidence="2 3">DSM 14564</strain>
    </source>
</reference>
<keyword evidence="3" id="KW-1185">Reference proteome</keyword>
<dbReference type="Gene3D" id="3.60.10.10">
    <property type="entry name" value="Endonuclease/exonuclease/phosphatase"/>
    <property type="match status" value="1"/>
</dbReference>
<keyword evidence="2" id="KW-0255">Endonuclease</keyword>
<dbReference type="Proteomes" id="UP000698222">
    <property type="component" value="Unassembled WGS sequence"/>
</dbReference>
<keyword evidence="2" id="KW-0378">Hydrolase</keyword>
<dbReference type="Pfam" id="PF03372">
    <property type="entry name" value="Exo_endo_phos"/>
    <property type="match status" value="1"/>
</dbReference>
<comment type="caution">
    <text evidence="2">The sequence shown here is derived from an EMBL/GenBank/DDBJ whole genome shotgun (WGS) entry which is preliminary data.</text>
</comment>
<dbReference type="InterPro" id="IPR050410">
    <property type="entry name" value="CCR4/nocturin_mRNA_transcr"/>
</dbReference>
<protein>
    <submittedName>
        <fullName evidence="2">Endonuclease/exonuclease/phosphatase family metal-dependent hydrolase</fullName>
    </submittedName>
</protein>
<dbReference type="RefSeq" id="WP_209887297.1">
    <property type="nucleotide sequence ID" value="NZ_BAAAJV010000011.1"/>
</dbReference>
<dbReference type="InterPro" id="IPR036691">
    <property type="entry name" value="Endo/exonu/phosph_ase_sf"/>
</dbReference>
<sequence>MALALDRRHLLAGLGVAAVGVTAAVTLPATSAPAKPEAAEPASTDGPLIGPATEDRLHVMAFNIRLERVSDTESGEPDHWPDRRPLVIDLLEREQPTVLGVQECKFDQLSAIQEALPDHEFVGYGRHGGSQDEYSPLFYDATRFELLAWDQFWLSDTPDMIGSATWGNEISRMIIWARLHDRETDTEFAAINTHFDHQSEPSRVKSAQAMVDLLEGGELDGLPTIVTGDFNSPAEDSEAYATLVTDGPTVDTWETAAEQLTPAWGTFLGYEEPEEGARRIDWILSTEDVTTHEAAINVSTGQDGRWPSDHAPVQALVSLS</sequence>
<dbReference type="GO" id="GO:0004519">
    <property type="term" value="F:endonuclease activity"/>
    <property type="evidence" value="ECO:0007669"/>
    <property type="project" value="UniProtKB-KW"/>
</dbReference>
<keyword evidence="2" id="KW-0540">Nuclease</keyword>
<dbReference type="InterPro" id="IPR005135">
    <property type="entry name" value="Endo/exonuclease/phosphatase"/>
</dbReference>
<proteinExistence type="predicted"/>
<dbReference type="PROSITE" id="PS51318">
    <property type="entry name" value="TAT"/>
    <property type="match status" value="1"/>
</dbReference>
<dbReference type="CDD" id="cd09083">
    <property type="entry name" value="EEP-1"/>
    <property type="match status" value="1"/>
</dbReference>
<dbReference type="InterPro" id="IPR006311">
    <property type="entry name" value="TAT_signal"/>
</dbReference>
<evidence type="ECO:0000313" key="2">
    <source>
        <dbReference type="EMBL" id="MBP2407717.1"/>
    </source>
</evidence>
<dbReference type="PANTHER" id="PTHR12121:SF36">
    <property type="entry name" value="ENDONUCLEASE_EXONUCLEASE_PHOSPHATASE DOMAIN-CONTAINING PROTEIN"/>
    <property type="match status" value="1"/>
</dbReference>
<evidence type="ECO:0000259" key="1">
    <source>
        <dbReference type="Pfam" id="PF03372"/>
    </source>
</evidence>
<evidence type="ECO:0000313" key="3">
    <source>
        <dbReference type="Proteomes" id="UP000698222"/>
    </source>
</evidence>
<dbReference type="SUPFAM" id="SSF56219">
    <property type="entry name" value="DNase I-like"/>
    <property type="match status" value="1"/>
</dbReference>
<accession>A0ABS4YG00</accession>
<organism evidence="2 3">
    <name type="scientific">Brachybacterium fresconis</name>
    <dbReference type="NCBI Taxonomy" id="173363"/>
    <lineage>
        <taxon>Bacteria</taxon>
        <taxon>Bacillati</taxon>
        <taxon>Actinomycetota</taxon>
        <taxon>Actinomycetes</taxon>
        <taxon>Micrococcales</taxon>
        <taxon>Dermabacteraceae</taxon>
        <taxon>Brachybacterium</taxon>
    </lineage>
</organism>
<name>A0ABS4YG00_9MICO</name>
<dbReference type="GO" id="GO:0016787">
    <property type="term" value="F:hydrolase activity"/>
    <property type="evidence" value="ECO:0007669"/>
    <property type="project" value="UniProtKB-KW"/>
</dbReference>
<gene>
    <name evidence="2" type="ORF">JOF44_000620</name>
</gene>